<organism evidence="2 3">
    <name type="scientific">Mycolicibacterium elephantis DSM 44368</name>
    <dbReference type="NCBI Taxonomy" id="1335622"/>
    <lineage>
        <taxon>Bacteria</taxon>
        <taxon>Bacillati</taxon>
        <taxon>Actinomycetota</taxon>
        <taxon>Actinomycetes</taxon>
        <taxon>Mycobacteriales</taxon>
        <taxon>Mycobacteriaceae</taxon>
        <taxon>Mycolicibacterium</taxon>
    </lineage>
</organism>
<comment type="caution">
    <text evidence="2">The sequence shown here is derived from an EMBL/GenBank/DDBJ whole genome shotgun (WGS) entry which is preliminary data.</text>
</comment>
<gene>
    <name evidence="2" type="ORF">MELE44368_02395</name>
</gene>
<evidence type="ECO:0000259" key="1">
    <source>
        <dbReference type="Pfam" id="PF05305"/>
    </source>
</evidence>
<keyword evidence="3" id="KW-1185">Reference proteome</keyword>
<protein>
    <recommendedName>
        <fullName evidence="1">DUF732 domain-containing protein</fullName>
    </recommendedName>
</protein>
<dbReference type="Pfam" id="PF05305">
    <property type="entry name" value="DUF732"/>
    <property type="match status" value="1"/>
</dbReference>
<evidence type="ECO:0000313" key="3">
    <source>
        <dbReference type="Proteomes" id="UP000287177"/>
    </source>
</evidence>
<sequence length="87" mass="9624">MAFGGVLSVAPAHAGQDDDEFIELLDLERVPFANKTEVIRAAKDYCLNKTRPNANKWRVAFAIGDDMGWSLAESQDFARAADRAYCT</sequence>
<accession>A0A439DUW2</accession>
<dbReference type="Proteomes" id="UP000287177">
    <property type="component" value="Unassembled WGS sequence"/>
</dbReference>
<dbReference type="AlphaFoldDB" id="A0A439DUW2"/>
<name>A0A439DUW2_9MYCO</name>
<dbReference type="InterPro" id="IPR007969">
    <property type="entry name" value="DUF732"/>
</dbReference>
<feature type="domain" description="DUF732" evidence="1">
    <location>
        <begin position="17"/>
        <end position="86"/>
    </location>
</feature>
<dbReference type="EMBL" id="ATDN01000012">
    <property type="protein sequence ID" value="RWA20823.1"/>
    <property type="molecule type" value="Genomic_DNA"/>
</dbReference>
<reference evidence="2 3" key="1">
    <citation type="submission" date="2013-06" db="EMBL/GenBank/DDBJ databases">
        <title>The draft sequence of the Mycobacterium elephantis genome.</title>
        <authorList>
            <person name="Pettersson F.B."/>
            <person name="Das S."/>
            <person name="Dasgupta S."/>
            <person name="Bhattacharya A."/>
            <person name="Kirsebom L.A."/>
        </authorList>
    </citation>
    <scope>NUCLEOTIDE SEQUENCE [LARGE SCALE GENOMIC DNA]</scope>
    <source>
        <strain evidence="2 3">DSM 44368</strain>
    </source>
</reference>
<evidence type="ECO:0000313" key="2">
    <source>
        <dbReference type="EMBL" id="RWA20823.1"/>
    </source>
</evidence>
<proteinExistence type="predicted"/>